<dbReference type="InterPro" id="IPR014347">
    <property type="entry name" value="Tautomerase/MIF_sf"/>
</dbReference>
<sequence length="40" mass="4261">MPIVNIQLLEGRSDAQKEALIEKVTAAGGALMTHPSLLFP</sequence>
<dbReference type="Gene3D" id="3.30.429.10">
    <property type="entry name" value="Macrophage Migration Inhibitory Factor"/>
    <property type="match status" value="1"/>
</dbReference>
<keyword evidence="4" id="KW-1185">Reference proteome</keyword>
<name>A0A3S0HRX4_9GAMM</name>
<dbReference type="SUPFAM" id="SSF55331">
    <property type="entry name" value="Tautomerase/MIF"/>
    <property type="match status" value="1"/>
</dbReference>
<dbReference type="OrthoDB" id="9799841at2"/>
<evidence type="ECO:0000259" key="2">
    <source>
        <dbReference type="Pfam" id="PF01361"/>
    </source>
</evidence>
<dbReference type="AlphaFoldDB" id="A0A3S0HRX4"/>
<dbReference type="EMBL" id="RXNS01000003">
    <property type="protein sequence ID" value="RTR06107.1"/>
    <property type="molecule type" value="Genomic_DNA"/>
</dbReference>
<feature type="domain" description="4-oxalocrotonate tautomerase-like" evidence="2">
    <location>
        <begin position="2"/>
        <end position="27"/>
    </location>
</feature>
<gene>
    <name evidence="3" type="ORF">EKG36_05025</name>
</gene>
<evidence type="ECO:0000313" key="3">
    <source>
        <dbReference type="EMBL" id="RTR06107.1"/>
    </source>
</evidence>
<dbReference type="Pfam" id="PF01361">
    <property type="entry name" value="Tautomerase"/>
    <property type="match status" value="1"/>
</dbReference>
<evidence type="ECO:0000313" key="4">
    <source>
        <dbReference type="Proteomes" id="UP000267400"/>
    </source>
</evidence>
<dbReference type="Proteomes" id="UP000267400">
    <property type="component" value="Unassembled WGS sequence"/>
</dbReference>
<proteinExistence type="predicted"/>
<comment type="caution">
    <text evidence="3">The sequence shown here is derived from an EMBL/GenBank/DDBJ whole genome shotgun (WGS) entry which is preliminary data.</text>
</comment>
<organism evidence="3 4">
    <name type="scientific">Halomonas nitroreducens</name>
    <dbReference type="NCBI Taxonomy" id="447425"/>
    <lineage>
        <taxon>Bacteria</taxon>
        <taxon>Pseudomonadati</taxon>
        <taxon>Pseudomonadota</taxon>
        <taxon>Gammaproteobacteria</taxon>
        <taxon>Oceanospirillales</taxon>
        <taxon>Halomonadaceae</taxon>
        <taxon>Halomonas</taxon>
    </lineage>
</organism>
<accession>A0A3S0HRX4</accession>
<dbReference type="GO" id="GO:0016853">
    <property type="term" value="F:isomerase activity"/>
    <property type="evidence" value="ECO:0007669"/>
    <property type="project" value="UniProtKB-KW"/>
</dbReference>
<keyword evidence="1" id="KW-0413">Isomerase</keyword>
<evidence type="ECO:0000256" key="1">
    <source>
        <dbReference type="ARBA" id="ARBA00023235"/>
    </source>
</evidence>
<reference evidence="3 4" key="1">
    <citation type="submission" date="2018-12" db="EMBL/GenBank/DDBJ databases">
        <authorList>
            <person name="Yu L."/>
        </authorList>
    </citation>
    <scope>NUCLEOTIDE SEQUENCE [LARGE SCALE GENOMIC DNA]</scope>
    <source>
        <strain evidence="3 4">11S</strain>
    </source>
</reference>
<dbReference type="InterPro" id="IPR004370">
    <property type="entry name" value="4-OT-like_dom"/>
</dbReference>
<protein>
    <recommendedName>
        <fullName evidence="2">4-oxalocrotonate tautomerase-like domain-containing protein</fullName>
    </recommendedName>
</protein>
<dbReference type="RefSeq" id="WP_126481640.1">
    <property type="nucleotide sequence ID" value="NZ_RXNS01000003.1"/>
</dbReference>